<dbReference type="EMBL" id="JBHSEI010000007">
    <property type="protein sequence ID" value="MFC4638885.1"/>
    <property type="molecule type" value="Genomic_DNA"/>
</dbReference>
<dbReference type="Proteomes" id="UP001595952">
    <property type="component" value="Unassembled WGS sequence"/>
</dbReference>
<protein>
    <submittedName>
        <fullName evidence="1">Uncharacterized protein</fullName>
    </submittedName>
</protein>
<sequence>MSNAVYTEANAAAPIWPPSDQVQGVSSAYVNETGLSESFSSEAQLAGRLKELGIHEEDTVRVKASAVRPSAFAPNSGFSVNAVLGAAAAERFLGAGPACRVIFLKD</sequence>
<reference evidence="2" key="1">
    <citation type="journal article" date="2019" name="Int. J. Syst. Evol. Microbiol.">
        <title>The Global Catalogue of Microorganisms (GCM) 10K type strain sequencing project: providing services to taxonomists for standard genome sequencing and annotation.</title>
        <authorList>
            <consortium name="The Broad Institute Genomics Platform"/>
            <consortium name="The Broad Institute Genome Sequencing Center for Infectious Disease"/>
            <person name="Wu L."/>
            <person name="Ma J."/>
        </authorList>
    </citation>
    <scope>NUCLEOTIDE SEQUENCE [LARGE SCALE GENOMIC DNA]</scope>
    <source>
        <strain evidence="2">CCUG 55995</strain>
    </source>
</reference>
<dbReference type="RefSeq" id="WP_380061886.1">
    <property type="nucleotide sequence ID" value="NZ_JBHSEI010000007.1"/>
</dbReference>
<organism evidence="1 2">
    <name type="scientific">Deinococcus hohokamensis</name>
    <dbReference type="NCBI Taxonomy" id="309883"/>
    <lineage>
        <taxon>Bacteria</taxon>
        <taxon>Thermotogati</taxon>
        <taxon>Deinococcota</taxon>
        <taxon>Deinococci</taxon>
        <taxon>Deinococcales</taxon>
        <taxon>Deinococcaceae</taxon>
        <taxon>Deinococcus</taxon>
    </lineage>
</organism>
<name>A0ABV9IC22_9DEIO</name>
<gene>
    <name evidence="1" type="ORF">ACFO0D_11110</name>
</gene>
<accession>A0ABV9IC22</accession>
<proteinExistence type="predicted"/>
<evidence type="ECO:0000313" key="1">
    <source>
        <dbReference type="EMBL" id="MFC4638885.1"/>
    </source>
</evidence>
<evidence type="ECO:0000313" key="2">
    <source>
        <dbReference type="Proteomes" id="UP001595952"/>
    </source>
</evidence>
<keyword evidence="2" id="KW-1185">Reference proteome</keyword>
<comment type="caution">
    <text evidence="1">The sequence shown here is derived from an EMBL/GenBank/DDBJ whole genome shotgun (WGS) entry which is preliminary data.</text>
</comment>